<name>A0A381SKY5_9ZZZZ</name>
<accession>A0A381SKY5</accession>
<evidence type="ECO:0000313" key="1">
    <source>
        <dbReference type="EMBL" id="SVA04656.1"/>
    </source>
</evidence>
<reference evidence="1" key="1">
    <citation type="submission" date="2018-05" db="EMBL/GenBank/DDBJ databases">
        <authorList>
            <person name="Lanie J.A."/>
            <person name="Ng W.-L."/>
            <person name="Kazmierczak K.M."/>
            <person name="Andrzejewski T.M."/>
            <person name="Davidsen T.M."/>
            <person name="Wayne K.J."/>
            <person name="Tettelin H."/>
            <person name="Glass J.I."/>
            <person name="Rusch D."/>
            <person name="Podicherti R."/>
            <person name="Tsui H.-C.T."/>
            <person name="Winkler M.E."/>
        </authorList>
    </citation>
    <scope>NUCLEOTIDE SEQUENCE</scope>
</reference>
<sequence length="45" mass="5071">MMKKRLTLITIISLYGCGSTQKLSLEQIQKEQPTESTTEILSQLS</sequence>
<dbReference type="EMBL" id="UINC01003249">
    <property type="protein sequence ID" value="SVA04656.1"/>
    <property type="molecule type" value="Genomic_DNA"/>
</dbReference>
<gene>
    <name evidence="1" type="ORF">METZ01_LOCUS57510</name>
</gene>
<dbReference type="PROSITE" id="PS51257">
    <property type="entry name" value="PROKAR_LIPOPROTEIN"/>
    <property type="match status" value="1"/>
</dbReference>
<dbReference type="AlphaFoldDB" id="A0A381SKY5"/>
<feature type="non-terminal residue" evidence="1">
    <location>
        <position position="45"/>
    </location>
</feature>
<proteinExistence type="predicted"/>
<organism evidence="1">
    <name type="scientific">marine metagenome</name>
    <dbReference type="NCBI Taxonomy" id="408172"/>
    <lineage>
        <taxon>unclassified sequences</taxon>
        <taxon>metagenomes</taxon>
        <taxon>ecological metagenomes</taxon>
    </lineage>
</organism>
<protein>
    <submittedName>
        <fullName evidence="1">Uncharacterized protein</fullName>
    </submittedName>
</protein>